<dbReference type="GO" id="GO:0061630">
    <property type="term" value="F:ubiquitin protein ligase activity"/>
    <property type="evidence" value="ECO:0007669"/>
    <property type="project" value="InterPro"/>
</dbReference>
<dbReference type="PANTHER" id="PTHR13063">
    <property type="entry name" value="ENOS INTERACTING PROTEIN"/>
    <property type="match status" value="1"/>
</dbReference>
<feature type="compositionally biased region" description="Basic and acidic residues" evidence="4">
    <location>
        <begin position="85"/>
        <end position="109"/>
    </location>
</feature>
<dbReference type="InterPro" id="IPR031790">
    <property type="entry name" value="Znf-NOSIP"/>
</dbReference>
<accession>A0A8D8GSV2</accession>
<dbReference type="InterPro" id="IPR016818">
    <property type="entry name" value="NOSIP"/>
</dbReference>
<protein>
    <submittedName>
        <fullName evidence="6">Nitric oxide synthase-interacting protein homolog</fullName>
    </submittedName>
</protein>
<evidence type="ECO:0000256" key="4">
    <source>
        <dbReference type="SAM" id="MobiDB-lite"/>
    </source>
</evidence>
<dbReference type="GO" id="GO:0005634">
    <property type="term" value="C:nucleus"/>
    <property type="evidence" value="ECO:0007669"/>
    <property type="project" value="UniProtKB-SubCell"/>
</dbReference>
<comment type="similarity">
    <text evidence="2">Belongs to the NOSIP family.</text>
</comment>
<evidence type="ECO:0000256" key="3">
    <source>
        <dbReference type="ARBA" id="ARBA00023242"/>
    </source>
</evidence>
<keyword evidence="3" id="KW-0539">Nucleus</keyword>
<dbReference type="SUPFAM" id="SSF57850">
    <property type="entry name" value="RING/U-box"/>
    <property type="match status" value="1"/>
</dbReference>
<dbReference type="InterPro" id="IPR013083">
    <property type="entry name" value="Znf_RING/FYVE/PHD"/>
</dbReference>
<reference evidence="6" key="1">
    <citation type="submission" date="2021-05" db="EMBL/GenBank/DDBJ databases">
        <authorList>
            <person name="Alioto T."/>
            <person name="Alioto T."/>
            <person name="Gomez Garrido J."/>
        </authorList>
    </citation>
    <scope>NUCLEOTIDE SEQUENCE</scope>
</reference>
<comment type="subcellular location">
    <subcellularLocation>
        <location evidence="1">Nucleus</location>
    </subcellularLocation>
</comment>
<organism evidence="6">
    <name type="scientific">Culex pipiens</name>
    <name type="common">House mosquito</name>
    <dbReference type="NCBI Taxonomy" id="7175"/>
    <lineage>
        <taxon>Eukaryota</taxon>
        <taxon>Metazoa</taxon>
        <taxon>Ecdysozoa</taxon>
        <taxon>Arthropoda</taxon>
        <taxon>Hexapoda</taxon>
        <taxon>Insecta</taxon>
        <taxon>Pterygota</taxon>
        <taxon>Neoptera</taxon>
        <taxon>Endopterygota</taxon>
        <taxon>Diptera</taxon>
        <taxon>Nematocera</taxon>
        <taxon>Culicoidea</taxon>
        <taxon>Culicidae</taxon>
        <taxon>Culicinae</taxon>
        <taxon>Culicini</taxon>
        <taxon>Culex</taxon>
        <taxon>Culex</taxon>
    </lineage>
</organism>
<dbReference type="CDD" id="cd16661">
    <property type="entry name" value="RING-Ubox1_NOSIP"/>
    <property type="match status" value="1"/>
</dbReference>
<dbReference type="EMBL" id="HBUE01283479">
    <property type="protein sequence ID" value="CAG6570298.1"/>
    <property type="molecule type" value="Transcribed_RNA"/>
</dbReference>
<dbReference type="Gene3D" id="3.30.40.10">
    <property type="entry name" value="Zinc/RING finger domain, C3HC4 (zinc finger)"/>
    <property type="match status" value="1"/>
</dbReference>
<dbReference type="FunFam" id="3.30.40.10:FF:000240">
    <property type="entry name" value="Nitric oxide synthase-interacting protein"/>
    <property type="match status" value="1"/>
</dbReference>
<proteinExistence type="inferred from homology"/>
<dbReference type="PANTHER" id="PTHR13063:SF10">
    <property type="entry name" value="NITRIC OXIDE SYNTHASE-INTERACTING PROTEIN"/>
    <property type="match status" value="1"/>
</dbReference>
<name>A0A8D8GSV2_CULPI</name>
<evidence type="ECO:0000259" key="5">
    <source>
        <dbReference type="Pfam" id="PF15906"/>
    </source>
</evidence>
<evidence type="ECO:0000256" key="1">
    <source>
        <dbReference type="ARBA" id="ARBA00004123"/>
    </source>
</evidence>
<sequence>MTRHARNCTAGAVYTYHEKKKDAASSGFGTSSRRLGKDSVKSFDCCSLTLQPCHNPVITKDGYLFDKEAILTYIITKKKEHTRKMKEYERQLKQDEEEQNEKLNAENKKKTGQIHLHRKEHHQHQGAQPGR</sequence>
<dbReference type="AlphaFoldDB" id="A0A8D8GSV2"/>
<feature type="compositionally biased region" description="Basic residues" evidence="4">
    <location>
        <begin position="110"/>
        <end position="124"/>
    </location>
</feature>
<feature type="region of interest" description="Disordered" evidence="4">
    <location>
        <begin position="80"/>
        <end position="131"/>
    </location>
</feature>
<evidence type="ECO:0000256" key="2">
    <source>
        <dbReference type="ARBA" id="ARBA00008126"/>
    </source>
</evidence>
<dbReference type="EMBL" id="HBUE01177920">
    <property type="protein sequence ID" value="CAG6518756.1"/>
    <property type="molecule type" value="Transcribed_RNA"/>
</dbReference>
<evidence type="ECO:0000313" key="6">
    <source>
        <dbReference type="EMBL" id="CAG6518756.1"/>
    </source>
</evidence>
<dbReference type="Pfam" id="PF15906">
    <property type="entry name" value="zf-NOSIP"/>
    <property type="match status" value="1"/>
</dbReference>
<feature type="domain" description="Nitric oxide synthase-interacting protein zinc-finger" evidence="5">
    <location>
        <begin position="4"/>
        <end position="78"/>
    </location>
</feature>